<evidence type="ECO:0000256" key="5">
    <source>
        <dbReference type="PIRSR" id="PIRSR602678-1"/>
    </source>
</evidence>
<evidence type="ECO:0000256" key="3">
    <source>
        <dbReference type="ARBA" id="ARBA00022723"/>
    </source>
</evidence>
<organism evidence="6 7">
    <name type="scientific">Holtiella tumoricola</name>
    <dbReference type="NCBI Taxonomy" id="3018743"/>
    <lineage>
        <taxon>Bacteria</taxon>
        <taxon>Bacillati</taxon>
        <taxon>Bacillota</taxon>
        <taxon>Clostridia</taxon>
        <taxon>Lachnospirales</taxon>
        <taxon>Cellulosilyticaceae</taxon>
        <taxon>Holtiella</taxon>
    </lineage>
</organism>
<protein>
    <recommendedName>
        <fullName evidence="2 4">GTP cyclohydrolase 1 type 2 homolog</fullName>
    </recommendedName>
</protein>
<dbReference type="GO" id="GO:0046872">
    <property type="term" value="F:metal ion binding"/>
    <property type="evidence" value="ECO:0007669"/>
    <property type="project" value="UniProtKB-UniRule"/>
</dbReference>
<comment type="caution">
    <text evidence="6">The sequence shown here is derived from an EMBL/GenBank/DDBJ whole genome shotgun (WGS) entry which is preliminary data.</text>
</comment>
<dbReference type="PANTHER" id="PTHR13799">
    <property type="entry name" value="NGG1 INTERACTING FACTOR 3"/>
    <property type="match status" value="1"/>
</dbReference>
<dbReference type="InterPro" id="IPR017221">
    <property type="entry name" value="DUF34/NIF3_bac"/>
</dbReference>
<feature type="binding site" evidence="5">
    <location>
        <position position="332"/>
    </location>
    <ligand>
        <name>a divalent metal cation</name>
        <dbReference type="ChEBI" id="CHEBI:60240"/>
        <label>1</label>
    </ligand>
</feature>
<dbReference type="NCBIfam" id="TIGR00486">
    <property type="entry name" value="YbgI_SA1388"/>
    <property type="match status" value="1"/>
</dbReference>
<evidence type="ECO:0000313" key="6">
    <source>
        <dbReference type="EMBL" id="MDA3732439.1"/>
    </source>
</evidence>
<feature type="binding site" evidence="5">
    <location>
        <position position="66"/>
    </location>
    <ligand>
        <name>a divalent metal cation</name>
        <dbReference type="ChEBI" id="CHEBI:60240"/>
        <label>1</label>
    </ligand>
</feature>
<dbReference type="AlphaFoldDB" id="A0AA42J1F7"/>
<dbReference type="PIRSF" id="PIRSF037489">
    <property type="entry name" value="UCP037489_NIF3_YqfO"/>
    <property type="match status" value="1"/>
</dbReference>
<evidence type="ECO:0000313" key="7">
    <source>
        <dbReference type="Proteomes" id="UP001169242"/>
    </source>
</evidence>
<dbReference type="InterPro" id="IPR015867">
    <property type="entry name" value="N-reg_PII/ATP_PRibTrfase_C"/>
</dbReference>
<gene>
    <name evidence="6" type="ORF">PBV87_13165</name>
</gene>
<feature type="binding site" evidence="5">
    <location>
        <position position="65"/>
    </location>
    <ligand>
        <name>a divalent metal cation</name>
        <dbReference type="ChEBI" id="CHEBI:60240"/>
        <label>1</label>
    </ligand>
</feature>
<dbReference type="InterPro" id="IPR036069">
    <property type="entry name" value="DUF34/NIF3_sf"/>
</dbReference>
<dbReference type="SUPFAM" id="SSF102705">
    <property type="entry name" value="NIF3 (NGG1p interacting factor 3)-like"/>
    <property type="match status" value="1"/>
</dbReference>
<dbReference type="RefSeq" id="WP_053985178.1">
    <property type="nucleotide sequence ID" value="NZ_JAQIFT010000048.1"/>
</dbReference>
<evidence type="ECO:0000256" key="1">
    <source>
        <dbReference type="ARBA" id="ARBA00006964"/>
    </source>
</evidence>
<dbReference type="EMBL" id="JAQIFT010000048">
    <property type="protein sequence ID" value="MDA3732439.1"/>
    <property type="molecule type" value="Genomic_DNA"/>
</dbReference>
<keyword evidence="7" id="KW-1185">Reference proteome</keyword>
<comment type="similarity">
    <text evidence="1 4">Belongs to the GTP cyclohydrolase I type 2/NIF3 family.</text>
</comment>
<feature type="binding site" evidence="5">
    <location>
        <position position="328"/>
    </location>
    <ligand>
        <name>a divalent metal cation</name>
        <dbReference type="ChEBI" id="CHEBI:60240"/>
        <label>1</label>
    </ligand>
</feature>
<feature type="binding site" evidence="5">
    <location>
        <position position="104"/>
    </location>
    <ligand>
        <name>a divalent metal cation</name>
        <dbReference type="ChEBI" id="CHEBI:60240"/>
        <label>1</label>
    </ligand>
</feature>
<proteinExistence type="inferred from homology"/>
<dbReference type="GO" id="GO:0005737">
    <property type="term" value="C:cytoplasm"/>
    <property type="evidence" value="ECO:0007669"/>
    <property type="project" value="TreeGrafter"/>
</dbReference>
<dbReference type="Gene3D" id="3.30.70.120">
    <property type="match status" value="1"/>
</dbReference>
<evidence type="ECO:0000256" key="4">
    <source>
        <dbReference type="PIRNR" id="PIRNR037489"/>
    </source>
</evidence>
<dbReference type="Gene3D" id="3.40.1390.30">
    <property type="entry name" value="NIF3 (NGG1p interacting factor 3)-like"/>
    <property type="match status" value="1"/>
</dbReference>
<sequence length="365" mass="40146">MYTLKDVMTCLEQLAPTHLAEKWDHVGLMIGGRGQQISRVLCALDLNLDVIDEAIEKGVELIVTHHPCFFKPITGIDYDTVMGQMIQKLVKHDIAVYAMHTNLDIAKGGINDYLAKQLELKSVSALATTARTSLQKLVIYVPQTHYNVVRDALVNTNQCTIGNYKGCTFGTQGKGTFMPLEGSKPYIGSQGDLETVEEVKIECMIHPKDLSSIMDAVKQVHPYEEIAYDVFTLENIAETEGLGRVGMCEPIEIEALINKLKQVFNIPYVRLTGKMEGKVSKIALCSGSGSSFIGVAAAKAEVYITGDVTFHEAQNALNRGLTVIDVGHYASENVAMPLIKNYLEIHCDKLEILCSTVDGETFKTV</sequence>
<name>A0AA42J1F7_9FIRM</name>
<evidence type="ECO:0000256" key="2">
    <source>
        <dbReference type="ARBA" id="ARBA00022112"/>
    </source>
</evidence>
<accession>A0AA42J1F7</accession>
<dbReference type="Proteomes" id="UP001169242">
    <property type="component" value="Unassembled WGS sequence"/>
</dbReference>
<dbReference type="PANTHER" id="PTHR13799:SF14">
    <property type="entry name" value="GTP CYCLOHYDROLASE 1 TYPE 2 HOMOLOG"/>
    <property type="match status" value="1"/>
</dbReference>
<dbReference type="InterPro" id="IPR002678">
    <property type="entry name" value="DUF34/NIF3"/>
</dbReference>
<dbReference type="Pfam" id="PF01784">
    <property type="entry name" value="DUF34_NIF3"/>
    <property type="match status" value="1"/>
</dbReference>
<dbReference type="FunFam" id="3.40.1390.30:FF:000001">
    <property type="entry name" value="GTP cyclohydrolase 1 type 2"/>
    <property type="match status" value="1"/>
</dbReference>
<keyword evidence="3 4" id="KW-0479">Metal-binding</keyword>
<reference evidence="6" key="1">
    <citation type="journal article" date="2023" name="Int. J. Syst. Evol. Microbiol.">
        <title>&lt;i&gt;Holtiella tumoricola&lt;/i&gt; gen. nov. sp. nov., isolated from a human clinical sample.</title>
        <authorList>
            <person name="Allen-Vercoe E."/>
            <person name="Daigneault M.C."/>
            <person name="Vancuren S.J."/>
            <person name="Cochrane K."/>
            <person name="O'Neal L.L."/>
            <person name="Sankaranarayanan K."/>
            <person name="Lawson P.A."/>
        </authorList>
    </citation>
    <scope>NUCLEOTIDE SEQUENCE</scope>
    <source>
        <strain evidence="6">CC70A</strain>
    </source>
</reference>